<dbReference type="Proteomes" id="UP000288587">
    <property type="component" value="Unassembled WGS sequence"/>
</dbReference>
<evidence type="ECO:0000313" key="2">
    <source>
        <dbReference type="Proteomes" id="UP000288587"/>
    </source>
</evidence>
<dbReference type="OrthoDB" id="8908461at2"/>
<organism evidence="1 2">
    <name type="scientific">Inhella crocodyli</name>
    <dbReference type="NCBI Taxonomy" id="2499851"/>
    <lineage>
        <taxon>Bacteria</taxon>
        <taxon>Pseudomonadati</taxon>
        <taxon>Pseudomonadota</taxon>
        <taxon>Betaproteobacteria</taxon>
        <taxon>Burkholderiales</taxon>
        <taxon>Sphaerotilaceae</taxon>
        <taxon>Inhella</taxon>
    </lineage>
</organism>
<protein>
    <submittedName>
        <fullName evidence="1">Prepilin-type N-terminal cleavage/methylation domain-containing protein</fullName>
    </submittedName>
</protein>
<comment type="caution">
    <text evidence="1">The sequence shown here is derived from an EMBL/GenBank/DDBJ whole genome shotgun (WGS) entry which is preliminary data.</text>
</comment>
<accession>A0A3S2V525</accession>
<reference evidence="1 2" key="1">
    <citation type="submission" date="2019-01" db="EMBL/GenBank/DDBJ databases">
        <authorList>
            <person name="Chen W.-M."/>
        </authorList>
    </citation>
    <scope>NUCLEOTIDE SEQUENCE [LARGE SCALE GENOMIC DNA]</scope>
    <source>
        <strain evidence="1 2">CCP-18</strain>
    </source>
</reference>
<dbReference type="PROSITE" id="PS00409">
    <property type="entry name" value="PROKAR_NTER_METHYL"/>
    <property type="match status" value="1"/>
</dbReference>
<dbReference type="Pfam" id="PF07963">
    <property type="entry name" value="N_methyl"/>
    <property type="match status" value="1"/>
</dbReference>
<name>A0A3S2V525_9BURK</name>
<keyword evidence="2" id="KW-1185">Reference proteome</keyword>
<dbReference type="AlphaFoldDB" id="A0A3S2V525"/>
<gene>
    <name evidence="1" type="ORF">EOD73_06370</name>
</gene>
<dbReference type="NCBIfam" id="TIGR02532">
    <property type="entry name" value="IV_pilin_GFxxxE"/>
    <property type="match status" value="1"/>
</dbReference>
<sequence>MSANGGPVRGLTLLEMMVALLIAAMATTLLTQAMRQLAGVEQLLERSGSAGQTVLVRREWVRVLLASALPEQVNEPTAFLGDAQRLQLKSAVGLAGGGAVTDSVQLQLDYEPRTQAGSLRLAQGPGAEPVTLLRWTGAAPSFQYQDEDGRWLKAWPPQAVAERPRRPPQRVLVDLDESVGGPLWVSVLDNERSRPRLRDWVD</sequence>
<dbReference type="EMBL" id="SACM01000001">
    <property type="protein sequence ID" value="RVT88588.1"/>
    <property type="molecule type" value="Genomic_DNA"/>
</dbReference>
<dbReference type="InterPro" id="IPR012902">
    <property type="entry name" value="N_methyl_site"/>
</dbReference>
<proteinExistence type="predicted"/>
<dbReference type="RefSeq" id="WP_127681915.1">
    <property type="nucleotide sequence ID" value="NZ_SACM01000001.1"/>
</dbReference>
<evidence type="ECO:0000313" key="1">
    <source>
        <dbReference type="EMBL" id="RVT88588.1"/>
    </source>
</evidence>